<dbReference type="RefSeq" id="WP_267531915.1">
    <property type="nucleotide sequence ID" value="NZ_JAPNKA010000001.1"/>
</dbReference>
<protein>
    <submittedName>
        <fullName evidence="2">Uncharacterized protein</fullName>
    </submittedName>
</protein>
<feature type="region of interest" description="Disordered" evidence="1">
    <location>
        <begin position="45"/>
        <end position="66"/>
    </location>
</feature>
<evidence type="ECO:0000313" key="3">
    <source>
        <dbReference type="Proteomes" id="UP001207654"/>
    </source>
</evidence>
<dbReference type="EMBL" id="JAPNKA010000001">
    <property type="protein sequence ID" value="MCY1072892.1"/>
    <property type="molecule type" value="Genomic_DNA"/>
</dbReference>
<evidence type="ECO:0000256" key="1">
    <source>
        <dbReference type="SAM" id="MobiDB-lite"/>
    </source>
</evidence>
<comment type="caution">
    <text evidence="2">The sequence shown here is derived from an EMBL/GenBank/DDBJ whole genome shotgun (WGS) entry which is preliminary data.</text>
</comment>
<accession>A0ABT3ZW04</accession>
<organism evidence="2 3">
    <name type="scientific">Archangium lansingense</name>
    <dbReference type="NCBI Taxonomy" id="2995310"/>
    <lineage>
        <taxon>Bacteria</taxon>
        <taxon>Pseudomonadati</taxon>
        <taxon>Myxococcota</taxon>
        <taxon>Myxococcia</taxon>
        <taxon>Myxococcales</taxon>
        <taxon>Cystobacterineae</taxon>
        <taxon>Archangiaceae</taxon>
        <taxon>Archangium</taxon>
    </lineage>
</organism>
<gene>
    <name evidence="2" type="ORF">OV287_00220</name>
</gene>
<keyword evidence="3" id="KW-1185">Reference proteome</keyword>
<proteinExistence type="predicted"/>
<evidence type="ECO:0000313" key="2">
    <source>
        <dbReference type="EMBL" id="MCY1072892.1"/>
    </source>
</evidence>
<name>A0ABT3ZW04_9BACT</name>
<dbReference type="Proteomes" id="UP001207654">
    <property type="component" value="Unassembled WGS sequence"/>
</dbReference>
<sequence>MNKGIMAKGLLEKLARTVAPVSDAQLEEKLARTVDPLSDAQLDAVAGGMPSRTNSCTGGCADDSLD</sequence>
<reference evidence="2 3" key="1">
    <citation type="submission" date="2022-11" db="EMBL/GenBank/DDBJ databases">
        <title>Minimal conservation of predation-associated metabolite biosynthetic gene clusters underscores biosynthetic potential of Myxococcota including descriptions for ten novel species: Archangium lansinium sp. nov., Myxococcus landrumus sp. nov., Nannocystis bai.</title>
        <authorList>
            <person name="Ahearne A."/>
            <person name="Stevens C."/>
            <person name="Phillips K."/>
        </authorList>
    </citation>
    <scope>NUCLEOTIDE SEQUENCE [LARGE SCALE GENOMIC DNA]</scope>
    <source>
        <strain evidence="2 3">MIWBW</strain>
    </source>
</reference>